<sequence length="550" mass="61328">MPTSPLQNLPSQSPFTSLVSSSNVEYDLAVSTTVDNELIVHLTRDGRTWTGSYTQQYVEDITRKSGNFKKFAIFHTMLLQSLSPSPSLTLDVLTVSELMRLKSKSKSAQTKPPTKDDKRYMILTYIGEYDKVHYPLPLTEVTTIGGGEAREEVEVETGEAMNDMKMQVRLLEEDNEEKENELARLRELVDSQQQSLSTAAEEANPPSGELKQKNAELRRKLAKMEAKFVDEVRSNRGEIRELRGMLDSVKKGAQKKGEAPQPDVHAKNSALLKKLKSLSSQLRSERAAHQRTKQSATAKLGKMRSDISNLESTVAKLKQENSNLASQMNRKVNQKIARGSSKSNARVRNDSRSSSRANSRTTTPRGRRPGNSLYDRPTSSSRNSSRSSSRATSRASSRSSSRASSRSSTPTRSAGYGGGSGRFDPTAYQQEKARKEEERRRSRERRAMPSPSGSVRSLRSNESGTSRSRPTRRERKAKKNNKKQSARNYESESDSENHPPRVKNVAKAVTKAVNKVIQDAATIDANVEIEDINSRLQSLQNFINQANSES</sequence>
<feature type="region of interest" description="Disordered" evidence="1">
    <location>
        <begin position="190"/>
        <end position="210"/>
    </location>
</feature>
<gene>
    <name evidence="2" type="ORF">TrST_g12387</name>
</gene>
<evidence type="ECO:0000313" key="2">
    <source>
        <dbReference type="EMBL" id="GMH63146.1"/>
    </source>
</evidence>
<name>A0A9W7A473_9STRA</name>
<feature type="compositionally biased region" description="Basic and acidic residues" evidence="1">
    <location>
        <begin position="431"/>
        <end position="447"/>
    </location>
</feature>
<feature type="compositionally biased region" description="Low complexity" evidence="1">
    <location>
        <begin position="376"/>
        <end position="414"/>
    </location>
</feature>
<feature type="compositionally biased region" description="Polar residues" evidence="1">
    <location>
        <begin position="320"/>
        <end position="331"/>
    </location>
</feature>
<dbReference type="OrthoDB" id="568137at2759"/>
<feature type="compositionally biased region" description="Basic and acidic residues" evidence="1">
    <location>
        <begin position="247"/>
        <end position="258"/>
    </location>
</feature>
<evidence type="ECO:0000313" key="3">
    <source>
        <dbReference type="Proteomes" id="UP001165085"/>
    </source>
</evidence>
<organism evidence="2 3">
    <name type="scientific">Triparma strigata</name>
    <dbReference type="NCBI Taxonomy" id="1606541"/>
    <lineage>
        <taxon>Eukaryota</taxon>
        <taxon>Sar</taxon>
        <taxon>Stramenopiles</taxon>
        <taxon>Ochrophyta</taxon>
        <taxon>Bolidophyceae</taxon>
        <taxon>Parmales</taxon>
        <taxon>Triparmaceae</taxon>
        <taxon>Triparma</taxon>
    </lineage>
</organism>
<feature type="region of interest" description="Disordered" evidence="1">
    <location>
        <begin position="247"/>
        <end position="502"/>
    </location>
</feature>
<comment type="caution">
    <text evidence="2">The sequence shown here is derived from an EMBL/GenBank/DDBJ whole genome shotgun (WGS) entry which is preliminary data.</text>
</comment>
<feature type="compositionally biased region" description="Basic residues" evidence="1">
    <location>
        <begin position="469"/>
        <end position="485"/>
    </location>
</feature>
<feature type="compositionally biased region" description="Low complexity" evidence="1">
    <location>
        <begin position="354"/>
        <end position="364"/>
    </location>
</feature>
<dbReference type="CDD" id="cd22284">
    <property type="entry name" value="HD_CCDC61_N"/>
    <property type="match status" value="1"/>
</dbReference>
<dbReference type="Proteomes" id="UP001165085">
    <property type="component" value="Unassembled WGS sequence"/>
</dbReference>
<reference evidence="3" key="1">
    <citation type="journal article" date="2023" name="Commun. Biol.">
        <title>Genome analysis of Parmales, the sister group of diatoms, reveals the evolutionary specialization of diatoms from phago-mixotrophs to photoautotrophs.</title>
        <authorList>
            <person name="Ban H."/>
            <person name="Sato S."/>
            <person name="Yoshikawa S."/>
            <person name="Yamada K."/>
            <person name="Nakamura Y."/>
            <person name="Ichinomiya M."/>
            <person name="Sato N."/>
            <person name="Blanc-Mathieu R."/>
            <person name="Endo H."/>
            <person name="Kuwata A."/>
            <person name="Ogata H."/>
        </authorList>
    </citation>
    <scope>NUCLEOTIDE SEQUENCE [LARGE SCALE GENOMIC DNA]</scope>
    <source>
        <strain evidence="3">NIES 3701</strain>
    </source>
</reference>
<dbReference type="InterPro" id="IPR049733">
    <property type="entry name" value="CCDC61_N"/>
</dbReference>
<keyword evidence="3" id="KW-1185">Reference proteome</keyword>
<feature type="compositionally biased region" description="Low complexity" evidence="1">
    <location>
        <begin position="267"/>
        <end position="280"/>
    </location>
</feature>
<dbReference type="EMBL" id="BRXY01000082">
    <property type="protein sequence ID" value="GMH63146.1"/>
    <property type="molecule type" value="Genomic_DNA"/>
</dbReference>
<proteinExistence type="predicted"/>
<feature type="compositionally biased region" description="Polar residues" evidence="1">
    <location>
        <begin position="451"/>
        <end position="468"/>
    </location>
</feature>
<evidence type="ECO:0000256" key="1">
    <source>
        <dbReference type="SAM" id="MobiDB-lite"/>
    </source>
</evidence>
<dbReference type="AlphaFoldDB" id="A0A9W7A473"/>
<accession>A0A9W7A473</accession>
<protein>
    <submittedName>
        <fullName evidence="2">Uncharacterized protein</fullName>
    </submittedName>
</protein>